<proteinExistence type="predicted"/>
<protein>
    <recommendedName>
        <fullName evidence="2">Reverse transcriptase domain-containing protein</fullName>
    </recommendedName>
</protein>
<dbReference type="AlphaFoldDB" id="A0A6L2L8I4"/>
<accession>A0A6L2L8I4</accession>
<organism evidence="1">
    <name type="scientific">Tanacetum cinerariifolium</name>
    <name type="common">Dalmatian daisy</name>
    <name type="synonym">Chrysanthemum cinerariifolium</name>
    <dbReference type="NCBI Taxonomy" id="118510"/>
    <lineage>
        <taxon>Eukaryota</taxon>
        <taxon>Viridiplantae</taxon>
        <taxon>Streptophyta</taxon>
        <taxon>Embryophyta</taxon>
        <taxon>Tracheophyta</taxon>
        <taxon>Spermatophyta</taxon>
        <taxon>Magnoliopsida</taxon>
        <taxon>eudicotyledons</taxon>
        <taxon>Gunneridae</taxon>
        <taxon>Pentapetalae</taxon>
        <taxon>asterids</taxon>
        <taxon>campanulids</taxon>
        <taxon>Asterales</taxon>
        <taxon>Asteraceae</taxon>
        <taxon>Asteroideae</taxon>
        <taxon>Anthemideae</taxon>
        <taxon>Anthemidinae</taxon>
        <taxon>Tanacetum</taxon>
    </lineage>
</organism>
<sequence length="274" mass="31497">MEESNKKQDAFDECIRKFKDYMDLNLRMLDDATKNLQVRAEQLTQATQTNNMVDKAKTKMRKDLVLLDLPNDNPKKPIVENDTVRLDDRYSTTLQNQPAPKENDSGSFTLHCLISNLNIKSALADLGASINVMPFSTFKRLQIGNLQPTNMMVEMVDMTMKAPWGIIKNLLVQIEKFTFPLDFVIMDMVEGLNVPLILGRPILATAHAQIYVFNKQISHRIGEERNLFKMNELMDYITYESVYMIKCSRKTHEEELKLLLASDPQSPFAKMKAQ</sequence>
<gene>
    <name evidence="1" type="ORF">Tci_030111</name>
</gene>
<dbReference type="PANTHER" id="PTHR33067:SF35">
    <property type="entry name" value="ASPARTIC PEPTIDASE DDI1-TYPE DOMAIN-CONTAINING PROTEIN"/>
    <property type="match status" value="1"/>
</dbReference>
<evidence type="ECO:0000313" key="1">
    <source>
        <dbReference type="EMBL" id="GEU58133.1"/>
    </source>
</evidence>
<name>A0A6L2L8I4_TANCI</name>
<dbReference type="SUPFAM" id="SSF50630">
    <property type="entry name" value="Acid proteases"/>
    <property type="match status" value="1"/>
</dbReference>
<reference evidence="1" key="1">
    <citation type="journal article" date="2019" name="Sci. Rep.">
        <title>Draft genome of Tanacetum cinerariifolium, the natural source of mosquito coil.</title>
        <authorList>
            <person name="Yamashiro T."/>
            <person name="Shiraishi A."/>
            <person name="Satake H."/>
            <person name="Nakayama K."/>
        </authorList>
    </citation>
    <scope>NUCLEOTIDE SEQUENCE</scope>
</reference>
<dbReference type="Gene3D" id="2.40.70.10">
    <property type="entry name" value="Acid Proteases"/>
    <property type="match status" value="1"/>
</dbReference>
<dbReference type="CDD" id="cd00303">
    <property type="entry name" value="retropepsin_like"/>
    <property type="match status" value="1"/>
</dbReference>
<comment type="caution">
    <text evidence="1">The sequence shown here is derived from an EMBL/GenBank/DDBJ whole genome shotgun (WGS) entry which is preliminary data.</text>
</comment>
<dbReference type="EMBL" id="BKCJ010003951">
    <property type="protein sequence ID" value="GEU58133.1"/>
    <property type="molecule type" value="Genomic_DNA"/>
</dbReference>
<evidence type="ECO:0008006" key="2">
    <source>
        <dbReference type="Google" id="ProtNLM"/>
    </source>
</evidence>
<dbReference type="InterPro" id="IPR021109">
    <property type="entry name" value="Peptidase_aspartic_dom_sf"/>
</dbReference>
<dbReference type="PANTHER" id="PTHR33067">
    <property type="entry name" value="RNA-DIRECTED DNA POLYMERASE-RELATED"/>
    <property type="match status" value="1"/>
</dbReference>